<evidence type="ECO:0000256" key="6">
    <source>
        <dbReference type="HAMAP-Rule" id="MF_01186"/>
    </source>
</evidence>
<dbReference type="PANTHER" id="PTHR38098:SF1">
    <property type="entry name" value="LPS-ASSEMBLY LIPOPROTEIN LPTE"/>
    <property type="match status" value="1"/>
</dbReference>
<name>C6X9K1_METGS</name>
<dbReference type="HOGENOM" id="CLU_103309_0_2_4"/>
<evidence type="ECO:0000256" key="5">
    <source>
        <dbReference type="ARBA" id="ARBA00023288"/>
    </source>
</evidence>
<comment type="function">
    <text evidence="6">Together with LptD, is involved in the assembly of lipopolysaccharide (LPS) at the surface of the outer membrane. Required for the proper assembly of LptD. Binds LPS and may serve as the LPS recognition site at the outer membrane.</text>
</comment>
<dbReference type="Proteomes" id="UP000002743">
    <property type="component" value="Chromosome"/>
</dbReference>
<dbReference type="PANTHER" id="PTHR38098">
    <property type="entry name" value="LPS-ASSEMBLY LIPOPROTEIN LPTE"/>
    <property type="match status" value="1"/>
</dbReference>
<keyword evidence="4 6" id="KW-0998">Cell outer membrane</keyword>
<dbReference type="HAMAP" id="MF_01186">
    <property type="entry name" value="LPS_assembly_LptE"/>
    <property type="match status" value="1"/>
</dbReference>
<dbReference type="GO" id="GO:0009279">
    <property type="term" value="C:cell outer membrane"/>
    <property type="evidence" value="ECO:0007669"/>
    <property type="project" value="UniProtKB-SubCell"/>
</dbReference>
<comment type="subcellular location">
    <subcellularLocation>
        <location evidence="6">Cell outer membrane</location>
        <topology evidence="6">Lipid-anchor</topology>
    </subcellularLocation>
</comment>
<proteinExistence type="inferred from homology"/>
<evidence type="ECO:0000256" key="4">
    <source>
        <dbReference type="ARBA" id="ARBA00023237"/>
    </source>
</evidence>
<keyword evidence="1 6" id="KW-0732">Signal</keyword>
<protein>
    <recommendedName>
        <fullName evidence="6">LPS-assembly lipoprotein LptE</fullName>
    </recommendedName>
</protein>
<evidence type="ECO:0000256" key="1">
    <source>
        <dbReference type="ARBA" id="ARBA00022729"/>
    </source>
</evidence>
<gene>
    <name evidence="6" type="primary">lptE</name>
    <name evidence="7" type="ordered locus">Msip34_0573</name>
</gene>
<dbReference type="RefSeq" id="WP_015829453.1">
    <property type="nucleotide sequence ID" value="NC_012969.1"/>
</dbReference>
<keyword evidence="2 6" id="KW-0472">Membrane</keyword>
<reference evidence="8" key="1">
    <citation type="submission" date="2009-07" db="EMBL/GenBank/DDBJ databases">
        <title>Complete sequence of chromosome of Methylovorus sp. SIP3-4.</title>
        <authorList>
            <person name="Lucas S."/>
            <person name="Copeland A."/>
            <person name="Lapidus A."/>
            <person name="Glavina del Rio T."/>
            <person name="Tice H."/>
            <person name="Bruce D."/>
            <person name="Goodwin L."/>
            <person name="Pitluck S."/>
            <person name="Clum A."/>
            <person name="Larimer F."/>
            <person name="Land M."/>
            <person name="Hauser L."/>
            <person name="Kyrpides N."/>
            <person name="Mikhailova N."/>
            <person name="Kayluzhnaya M."/>
            <person name="Chistoserdova L."/>
        </authorList>
    </citation>
    <scope>NUCLEOTIDE SEQUENCE [LARGE SCALE GENOMIC DNA]</scope>
    <source>
        <strain evidence="8">SIP3-4</strain>
    </source>
</reference>
<dbReference type="KEGG" id="mei:Msip34_0573"/>
<sequence precursor="true">MHRMRNGVNPFTGSSLTILLLLISLMLAGCGFQMRGTADLAFKNLYMQGAKTTIDKPLKKSLATNGVTVVQDKEQAELMLEMIGEKTEKRILSLSGTGLVREFDLYYRVYFRLKDPDSDVWGPEQMIEQRRDYSYSDAELLAKQGEELRLYDDMRTEATRELLRRLVVQKPGNLQAPKL</sequence>
<evidence type="ECO:0000256" key="2">
    <source>
        <dbReference type="ARBA" id="ARBA00023136"/>
    </source>
</evidence>
<evidence type="ECO:0000313" key="8">
    <source>
        <dbReference type="Proteomes" id="UP000002743"/>
    </source>
</evidence>
<dbReference type="Gene3D" id="3.30.160.150">
    <property type="entry name" value="Lipoprotein like domain"/>
    <property type="match status" value="1"/>
</dbReference>
<dbReference type="GO" id="GO:1990351">
    <property type="term" value="C:transporter complex"/>
    <property type="evidence" value="ECO:0007669"/>
    <property type="project" value="TreeGrafter"/>
</dbReference>
<dbReference type="InterPro" id="IPR007485">
    <property type="entry name" value="LPS_assembly_LptE"/>
</dbReference>
<dbReference type="GO" id="GO:0043165">
    <property type="term" value="P:Gram-negative-bacterium-type cell outer membrane assembly"/>
    <property type="evidence" value="ECO:0007669"/>
    <property type="project" value="UniProtKB-UniRule"/>
</dbReference>
<dbReference type="GO" id="GO:0001530">
    <property type="term" value="F:lipopolysaccharide binding"/>
    <property type="evidence" value="ECO:0007669"/>
    <property type="project" value="TreeGrafter"/>
</dbReference>
<comment type="subunit">
    <text evidence="6">Component of the lipopolysaccharide transport and assembly complex. Interacts with LptD.</text>
</comment>
<dbReference type="EMBL" id="CP001674">
    <property type="protein sequence ID" value="ACT49821.1"/>
    <property type="molecule type" value="Genomic_DNA"/>
</dbReference>
<reference evidence="7 8" key="2">
    <citation type="journal article" date="2011" name="J. Bacteriol.">
        <title>Genomes of three methylotrophs from a single niche uncover genetic and metabolic divergence of Methylophilaceae.</title>
        <authorList>
            <person name="Lapidus A."/>
            <person name="Clum A."/>
            <person name="Labutti K."/>
            <person name="Kaluzhnaya M.G."/>
            <person name="Lim S."/>
            <person name="Beck D.A."/>
            <person name="Glavina Del Rio T."/>
            <person name="Nolan M."/>
            <person name="Mavromatis K."/>
            <person name="Huntemann M."/>
            <person name="Lucas S."/>
            <person name="Lidstrom M.E."/>
            <person name="Ivanova N."/>
            <person name="Chistoserdova L."/>
        </authorList>
    </citation>
    <scope>NUCLEOTIDE SEQUENCE [LARGE SCALE GENOMIC DNA]</scope>
    <source>
        <strain evidence="7 8">SIP3-4</strain>
    </source>
</reference>
<dbReference type="GO" id="GO:0015920">
    <property type="term" value="P:lipopolysaccharide transport"/>
    <property type="evidence" value="ECO:0007669"/>
    <property type="project" value="TreeGrafter"/>
</dbReference>
<accession>C6X9K1</accession>
<keyword evidence="3 6" id="KW-0564">Palmitate</keyword>
<evidence type="ECO:0000313" key="7">
    <source>
        <dbReference type="EMBL" id="ACT49821.1"/>
    </source>
</evidence>
<dbReference type="eggNOG" id="COG2980">
    <property type="taxonomic scope" value="Bacteria"/>
</dbReference>
<dbReference type="AlphaFoldDB" id="C6X9K1"/>
<comment type="similarity">
    <text evidence="6">Belongs to the LptE lipoprotein family.</text>
</comment>
<keyword evidence="5 6" id="KW-0449">Lipoprotein</keyword>
<keyword evidence="8" id="KW-1185">Reference proteome</keyword>
<organism evidence="7 8">
    <name type="scientific">Methylovorus glucosotrophus (strain SIP3-4)</name>
    <dbReference type="NCBI Taxonomy" id="582744"/>
    <lineage>
        <taxon>Bacteria</taxon>
        <taxon>Pseudomonadati</taxon>
        <taxon>Pseudomonadota</taxon>
        <taxon>Betaproteobacteria</taxon>
        <taxon>Nitrosomonadales</taxon>
        <taxon>Methylophilaceae</taxon>
        <taxon>Methylovorus</taxon>
    </lineage>
</organism>
<evidence type="ECO:0000256" key="3">
    <source>
        <dbReference type="ARBA" id="ARBA00023139"/>
    </source>
</evidence>
<dbReference type="PROSITE" id="PS51257">
    <property type="entry name" value="PROKAR_LIPOPROTEIN"/>
    <property type="match status" value="1"/>
</dbReference>
<dbReference type="STRING" id="582744.Msip34_0573"/>
<dbReference type="Pfam" id="PF04390">
    <property type="entry name" value="LptE"/>
    <property type="match status" value="1"/>
</dbReference>